<feature type="chain" id="PRO_5046427157" description="Spy/CpxP family protein refolding chaperone" evidence="2">
    <location>
        <begin position="20"/>
        <end position="185"/>
    </location>
</feature>
<dbReference type="RefSeq" id="WP_234864788.1">
    <property type="nucleotide sequence ID" value="NZ_JAKEVY010000002.1"/>
</dbReference>
<sequence>MKKILLLGMLGLGFLSVTAQDSTAQKQPYKRNQHLSHRKGGMMHQRGARMDSILQLTDAQKLQLKALQEEYQQKRMAVYTPEQKAKLEQLRKNRGERMKQGKHRNRPMVSNLTNEQKISMRTMHQQQREEAALIKANTALSDAEKKTKLKALQEANRENMRKLLTPEQLEQLKQRSQRTMDGPAR</sequence>
<reference evidence="3 4" key="1">
    <citation type="submission" date="2022-01" db="EMBL/GenBank/DDBJ databases">
        <title>Flavihumibacter sp. nov., isolated from sediment of a river.</title>
        <authorList>
            <person name="Liu H."/>
        </authorList>
    </citation>
    <scope>NUCLEOTIDE SEQUENCE [LARGE SCALE GENOMIC DNA]</scope>
    <source>
        <strain evidence="3 4">RY-1</strain>
    </source>
</reference>
<evidence type="ECO:0000313" key="4">
    <source>
        <dbReference type="Proteomes" id="UP001200145"/>
    </source>
</evidence>
<protein>
    <recommendedName>
        <fullName evidence="5">Spy/CpxP family protein refolding chaperone</fullName>
    </recommendedName>
</protein>
<keyword evidence="4" id="KW-1185">Reference proteome</keyword>
<dbReference type="Proteomes" id="UP001200145">
    <property type="component" value="Unassembled WGS sequence"/>
</dbReference>
<accession>A0ABS9BEW6</accession>
<feature type="signal peptide" evidence="2">
    <location>
        <begin position="1"/>
        <end position="19"/>
    </location>
</feature>
<evidence type="ECO:0000256" key="1">
    <source>
        <dbReference type="SAM" id="MobiDB-lite"/>
    </source>
</evidence>
<feature type="region of interest" description="Disordered" evidence="1">
    <location>
        <begin position="150"/>
        <end position="185"/>
    </location>
</feature>
<name>A0ABS9BEW6_9BACT</name>
<evidence type="ECO:0008006" key="5">
    <source>
        <dbReference type="Google" id="ProtNLM"/>
    </source>
</evidence>
<gene>
    <name evidence="3" type="ORF">L0U88_06405</name>
</gene>
<organism evidence="3 4">
    <name type="scientific">Flavihumibacter fluminis</name>
    <dbReference type="NCBI Taxonomy" id="2909236"/>
    <lineage>
        <taxon>Bacteria</taxon>
        <taxon>Pseudomonadati</taxon>
        <taxon>Bacteroidota</taxon>
        <taxon>Chitinophagia</taxon>
        <taxon>Chitinophagales</taxon>
        <taxon>Chitinophagaceae</taxon>
        <taxon>Flavihumibacter</taxon>
    </lineage>
</organism>
<evidence type="ECO:0000313" key="3">
    <source>
        <dbReference type="EMBL" id="MCF1714254.1"/>
    </source>
</evidence>
<keyword evidence="2" id="KW-0732">Signal</keyword>
<evidence type="ECO:0000256" key="2">
    <source>
        <dbReference type="SAM" id="SignalP"/>
    </source>
</evidence>
<comment type="caution">
    <text evidence="3">The sequence shown here is derived from an EMBL/GenBank/DDBJ whole genome shotgun (WGS) entry which is preliminary data.</text>
</comment>
<proteinExistence type="predicted"/>
<dbReference type="EMBL" id="JAKEVY010000002">
    <property type="protein sequence ID" value="MCF1714254.1"/>
    <property type="molecule type" value="Genomic_DNA"/>
</dbReference>